<sequence>MIGPRGLAAALRPCVCGRPSTPFILQRGSPLRSLLVRTLRAPYSSDAAASPPAATRAPKTVEINGKTYATDPWFNISPTVLSLTSRKLHLQKDHPVAITRKIIESVFPGPTYQYYNEIDPVVSTHENFDSLGFPPDHPGRARSDTYYINKDTLLRTHTSAHEVELFRTAQSGGFLISADVYRRDEVDRSHYPVFHQMEGARFWDRNKVPNGDLAAAVREDLARLPTHNMQVEDPNPPFHPDRNPLQAEHHTAEEASAVAAHLKRSLELMVNEIFSRAKAAAAAAKAQQGQTPAAESEADSEPLRVRWVEAYFPFTSPSWELEVFHEGAWLEVLGCGVSKQALHAQAGAPSQVGWAFGIGLERVAMLLFRIPDIRLFWSRDERFLGQFRGAGDDWSRIRPFVPFSKHPPCWKDVSFWLRGASAAGGNVKGVAGADWHVNDLMEVVRDVAGDSVEDVRLVDEFTHPATGRRSLCYRINYRSLERTLTNAETNAMHERVVRELAERLGVEIR</sequence>
<keyword evidence="7" id="KW-0648">Protein biosynthesis</keyword>
<dbReference type="GeneID" id="11522289"/>
<dbReference type="OrthoDB" id="4457at2759"/>
<feature type="region of interest" description="Disordered" evidence="15">
    <location>
        <begin position="228"/>
        <end position="251"/>
    </location>
</feature>
<evidence type="ECO:0000256" key="13">
    <source>
        <dbReference type="ARBA" id="ARBA00057761"/>
    </source>
</evidence>
<dbReference type="KEGG" id="ttt:THITE_2124537"/>
<proteinExistence type="inferred from homology"/>
<evidence type="ECO:0000256" key="10">
    <source>
        <dbReference type="ARBA" id="ARBA00023146"/>
    </source>
</evidence>
<dbReference type="InterPro" id="IPR036690">
    <property type="entry name" value="Fdx_antiC-bd_sf"/>
</dbReference>
<evidence type="ECO:0000259" key="17">
    <source>
        <dbReference type="PROSITE" id="PS51447"/>
    </source>
</evidence>
<dbReference type="HOGENOM" id="CLU_022696_0_1_1"/>
<dbReference type="STRING" id="578455.G2RFY3"/>
<dbReference type="EC" id="6.1.1.20" evidence="3"/>
<feature type="domain" description="FDX-ACB" evidence="17">
    <location>
        <begin position="404"/>
        <end position="509"/>
    </location>
</feature>
<keyword evidence="6" id="KW-0067">ATP-binding</keyword>
<dbReference type="CDD" id="cd00496">
    <property type="entry name" value="PheRS_alpha_core"/>
    <property type="match status" value="1"/>
</dbReference>
<evidence type="ECO:0000256" key="5">
    <source>
        <dbReference type="ARBA" id="ARBA00022741"/>
    </source>
</evidence>
<dbReference type="GO" id="GO:0000049">
    <property type="term" value="F:tRNA binding"/>
    <property type="evidence" value="ECO:0007669"/>
    <property type="project" value="InterPro"/>
</dbReference>
<dbReference type="GO" id="GO:0005524">
    <property type="term" value="F:ATP binding"/>
    <property type="evidence" value="ECO:0007669"/>
    <property type="project" value="UniProtKB-KW"/>
</dbReference>
<keyword evidence="8" id="KW-0809">Transit peptide</keyword>
<feature type="compositionally biased region" description="Basic and acidic residues" evidence="15">
    <location>
        <begin position="239"/>
        <end position="251"/>
    </location>
</feature>
<reference evidence="18 19" key="1">
    <citation type="journal article" date="2011" name="Nat. Biotechnol.">
        <title>Comparative genomic analysis of the thermophilic biomass-degrading fungi Myceliophthora thermophila and Thielavia terrestris.</title>
        <authorList>
            <person name="Berka R.M."/>
            <person name="Grigoriev I.V."/>
            <person name="Otillar R."/>
            <person name="Salamov A."/>
            <person name="Grimwood J."/>
            <person name="Reid I."/>
            <person name="Ishmael N."/>
            <person name="John T."/>
            <person name="Darmond C."/>
            <person name="Moisan M.-C."/>
            <person name="Henrissat B."/>
            <person name="Coutinho P.M."/>
            <person name="Lombard V."/>
            <person name="Natvig D.O."/>
            <person name="Lindquist E."/>
            <person name="Schmutz J."/>
            <person name="Lucas S."/>
            <person name="Harris P."/>
            <person name="Powlowski J."/>
            <person name="Bellemare A."/>
            <person name="Taylor D."/>
            <person name="Butler G."/>
            <person name="de Vries R.P."/>
            <person name="Allijn I.E."/>
            <person name="van den Brink J."/>
            <person name="Ushinsky S."/>
            <person name="Storms R."/>
            <person name="Powell A.J."/>
            <person name="Paulsen I.T."/>
            <person name="Elbourne L.D.H."/>
            <person name="Baker S.E."/>
            <person name="Magnuson J."/>
            <person name="LaBoissiere S."/>
            <person name="Clutterbuck A.J."/>
            <person name="Martinez D."/>
            <person name="Wogulis M."/>
            <person name="de Leon A.L."/>
            <person name="Rey M.W."/>
            <person name="Tsang A."/>
        </authorList>
    </citation>
    <scope>NUCLEOTIDE SEQUENCE [LARGE SCALE GENOMIC DNA]</scope>
    <source>
        <strain evidence="19">ATCC 38088 / NRRL 8126</strain>
    </source>
</reference>
<dbReference type="InterPro" id="IPR045864">
    <property type="entry name" value="aa-tRNA-synth_II/BPL/LPL"/>
</dbReference>
<evidence type="ECO:0000259" key="16">
    <source>
        <dbReference type="PROSITE" id="PS50862"/>
    </source>
</evidence>
<dbReference type="Proteomes" id="UP000008181">
    <property type="component" value="Chromosome 6"/>
</dbReference>
<keyword evidence="10" id="KW-0030">Aminoacyl-tRNA synthetase</keyword>
<dbReference type="Gene3D" id="3.30.70.380">
    <property type="entry name" value="Ferrodoxin-fold anticodon-binding domain"/>
    <property type="match status" value="1"/>
</dbReference>
<evidence type="ECO:0000256" key="14">
    <source>
        <dbReference type="ARBA" id="ARBA00073229"/>
    </source>
</evidence>
<dbReference type="InterPro" id="IPR002319">
    <property type="entry name" value="Phenylalanyl-tRNA_Synthase"/>
</dbReference>
<dbReference type="RefSeq" id="XP_003658073.1">
    <property type="nucleotide sequence ID" value="XM_003658025.1"/>
</dbReference>
<dbReference type="eggNOG" id="KOG2783">
    <property type="taxonomic scope" value="Eukaryota"/>
</dbReference>
<dbReference type="Pfam" id="PF03147">
    <property type="entry name" value="FDX-ACB"/>
    <property type="match status" value="1"/>
</dbReference>
<dbReference type="InterPro" id="IPR006195">
    <property type="entry name" value="aa-tRNA-synth_II"/>
</dbReference>
<feature type="domain" description="Aminoacyl-transfer RNA synthetases class-II family profile" evidence="16">
    <location>
        <begin position="178"/>
        <end position="399"/>
    </location>
</feature>
<dbReference type="PANTHER" id="PTHR11538">
    <property type="entry name" value="PHENYLALANYL-TRNA SYNTHETASE"/>
    <property type="match status" value="1"/>
</dbReference>
<dbReference type="InterPro" id="IPR005121">
    <property type="entry name" value="Fdx_antiC-bd"/>
</dbReference>
<evidence type="ECO:0000313" key="18">
    <source>
        <dbReference type="EMBL" id="AEO71737.1"/>
    </source>
</evidence>
<organism evidence="18 19">
    <name type="scientific">Thermothielavioides terrestris (strain ATCC 38088 / NRRL 8126)</name>
    <name type="common">Thielavia terrestris</name>
    <dbReference type="NCBI Taxonomy" id="578455"/>
    <lineage>
        <taxon>Eukaryota</taxon>
        <taxon>Fungi</taxon>
        <taxon>Dikarya</taxon>
        <taxon>Ascomycota</taxon>
        <taxon>Pezizomycotina</taxon>
        <taxon>Sordariomycetes</taxon>
        <taxon>Sordariomycetidae</taxon>
        <taxon>Sordariales</taxon>
        <taxon>Chaetomiaceae</taxon>
        <taxon>Thermothielavioides</taxon>
        <taxon>Thermothielavioides terrestris</taxon>
    </lineage>
</organism>
<evidence type="ECO:0000256" key="12">
    <source>
        <dbReference type="ARBA" id="ARBA00049255"/>
    </source>
</evidence>
<dbReference type="PROSITE" id="PS51447">
    <property type="entry name" value="FDX_ACB"/>
    <property type="match status" value="1"/>
</dbReference>
<comment type="function">
    <text evidence="13">Is responsible for the charging of tRNA(Phe) with phenylalanine in mitochondrial translation.</text>
</comment>
<dbReference type="InterPro" id="IPR004530">
    <property type="entry name" value="Phe-tRNA-synth_IIc_mito"/>
</dbReference>
<evidence type="ECO:0000256" key="8">
    <source>
        <dbReference type="ARBA" id="ARBA00022946"/>
    </source>
</evidence>
<protein>
    <recommendedName>
        <fullName evidence="14">Phenylalanine--tRNA ligase, mitochondrial</fullName>
        <ecNumber evidence="3">6.1.1.20</ecNumber>
    </recommendedName>
    <alternativeName>
        <fullName evidence="11">Phenylalanyl-tRNA synthetase</fullName>
    </alternativeName>
</protein>
<dbReference type="Pfam" id="PF01409">
    <property type="entry name" value="tRNA-synt_2d"/>
    <property type="match status" value="2"/>
</dbReference>
<dbReference type="FunFam" id="3.30.930.10:FF:000053">
    <property type="entry name" value="Phenylalanyl-tRNA synthetase mitochondrial"/>
    <property type="match status" value="1"/>
</dbReference>
<keyword evidence="4" id="KW-0436">Ligase</keyword>
<keyword evidence="9" id="KW-0496">Mitochondrion</keyword>
<dbReference type="EMBL" id="CP003014">
    <property type="protein sequence ID" value="AEO71737.1"/>
    <property type="molecule type" value="Genomic_DNA"/>
</dbReference>
<evidence type="ECO:0000313" key="19">
    <source>
        <dbReference type="Proteomes" id="UP000008181"/>
    </source>
</evidence>
<evidence type="ECO:0000256" key="11">
    <source>
        <dbReference type="ARBA" id="ARBA00031194"/>
    </source>
</evidence>
<dbReference type="NCBIfam" id="TIGR00469">
    <property type="entry name" value="pheS_mito"/>
    <property type="match status" value="1"/>
</dbReference>
<dbReference type="GO" id="GO:0006432">
    <property type="term" value="P:phenylalanyl-tRNA aminoacylation"/>
    <property type="evidence" value="ECO:0007669"/>
    <property type="project" value="InterPro"/>
</dbReference>
<evidence type="ECO:0000256" key="1">
    <source>
        <dbReference type="ARBA" id="ARBA00004305"/>
    </source>
</evidence>
<evidence type="ECO:0000256" key="7">
    <source>
        <dbReference type="ARBA" id="ARBA00022917"/>
    </source>
</evidence>
<dbReference type="SMART" id="SM00896">
    <property type="entry name" value="FDX-ACB"/>
    <property type="match status" value="1"/>
</dbReference>
<evidence type="ECO:0000256" key="9">
    <source>
        <dbReference type="ARBA" id="ARBA00023128"/>
    </source>
</evidence>
<evidence type="ECO:0000256" key="15">
    <source>
        <dbReference type="SAM" id="MobiDB-lite"/>
    </source>
</evidence>
<name>G2RFY3_THETT</name>
<dbReference type="SUPFAM" id="SSF55681">
    <property type="entry name" value="Class II aaRS and biotin synthetases"/>
    <property type="match status" value="1"/>
</dbReference>
<evidence type="ECO:0000256" key="4">
    <source>
        <dbReference type="ARBA" id="ARBA00022598"/>
    </source>
</evidence>
<dbReference type="Gene3D" id="3.30.930.10">
    <property type="entry name" value="Bira Bifunctional Protein, Domain 2"/>
    <property type="match status" value="1"/>
</dbReference>
<keyword evidence="5" id="KW-0547">Nucleotide-binding</keyword>
<accession>G2RFY3</accession>
<dbReference type="AlphaFoldDB" id="G2RFY3"/>
<dbReference type="PROSITE" id="PS50862">
    <property type="entry name" value="AA_TRNA_LIGASE_II"/>
    <property type="match status" value="1"/>
</dbReference>
<dbReference type="FunFam" id="3.30.70.380:FF:000002">
    <property type="entry name" value="phenylalanine--tRNA ligase, mitochondrial"/>
    <property type="match status" value="1"/>
</dbReference>
<comment type="subcellular location">
    <subcellularLocation>
        <location evidence="1">Mitochondrion matrix</location>
    </subcellularLocation>
</comment>
<dbReference type="GO" id="GO:0005759">
    <property type="term" value="C:mitochondrial matrix"/>
    <property type="evidence" value="ECO:0007669"/>
    <property type="project" value="UniProtKB-SubCell"/>
</dbReference>
<keyword evidence="19" id="KW-1185">Reference proteome</keyword>
<dbReference type="SUPFAM" id="SSF54991">
    <property type="entry name" value="Anticodon-binding domain of PheRS"/>
    <property type="match status" value="1"/>
</dbReference>
<evidence type="ECO:0000256" key="6">
    <source>
        <dbReference type="ARBA" id="ARBA00022840"/>
    </source>
</evidence>
<dbReference type="GO" id="GO:0004826">
    <property type="term" value="F:phenylalanine-tRNA ligase activity"/>
    <property type="evidence" value="ECO:0007669"/>
    <property type="project" value="UniProtKB-EC"/>
</dbReference>
<gene>
    <name evidence="18" type="ORF">THITE_2124537</name>
</gene>
<comment type="catalytic activity">
    <reaction evidence="12">
        <text>tRNA(Phe) + L-phenylalanine + ATP = L-phenylalanyl-tRNA(Phe) + AMP + diphosphate + H(+)</text>
        <dbReference type="Rhea" id="RHEA:19413"/>
        <dbReference type="Rhea" id="RHEA-COMP:9668"/>
        <dbReference type="Rhea" id="RHEA-COMP:9699"/>
        <dbReference type="ChEBI" id="CHEBI:15378"/>
        <dbReference type="ChEBI" id="CHEBI:30616"/>
        <dbReference type="ChEBI" id="CHEBI:33019"/>
        <dbReference type="ChEBI" id="CHEBI:58095"/>
        <dbReference type="ChEBI" id="CHEBI:78442"/>
        <dbReference type="ChEBI" id="CHEBI:78531"/>
        <dbReference type="ChEBI" id="CHEBI:456215"/>
        <dbReference type="EC" id="6.1.1.20"/>
    </reaction>
</comment>
<comment type="similarity">
    <text evidence="2">Belongs to the class-II aminoacyl-tRNA synthetase family.</text>
</comment>
<evidence type="ECO:0000256" key="3">
    <source>
        <dbReference type="ARBA" id="ARBA00012814"/>
    </source>
</evidence>
<dbReference type="PANTHER" id="PTHR11538:SF41">
    <property type="entry name" value="PHENYLALANINE--TRNA LIGASE, MITOCHONDRIAL"/>
    <property type="match status" value="1"/>
</dbReference>
<evidence type="ECO:0000256" key="2">
    <source>
        <dbReference type="ARBA" id="ARBA00008226"/>
    </source>
</evidence>